<name>X1MHF1_9ZZZZ</name>
<dbReference type="EMBL" id="BARV01003978">
    <property type="protein sequence ID" value="GAI14140.1"/>
    <property type="molecule type" value="Genomic_DNA"/>
</dbReference>
<proteinExistence type="predicted"/>
<evidence type="ECO:0000313" key="1">
    <source>
        <dbReference type="EMBL" id="GAI14140.1"/>
    </source>
</evidence>
<accession>X1MHF1</accession>
<reference evidence="1" key="1">
    <citation type="journal article" date="2014" name="Front. Microbiol.">
        <title>High frequency of phylogenetically diverse reductive dehalogenase-homologous genes in deep subseafloor sedimentary metagenomes.</title>
        <authorList>
            <person name="Kawai M."/>
            <person name="Futagami T."/>
            <person name="Toyoda A."/>
            <person name="Takaki Y."/>
            <person name="Nishi S."/>
            <person name="Hori S."/>
            <person name="Arai W."/>
            <person name="Tsubouchi T."/>
            <person name="Morono Y."/>
            <person name="Uchiyama I."/>
            <person name="Ito T."/>
            <person name="Fujiyama A."/>
            <person name="Inagaki F."/>
            <person name="Takami H."/>
        </authorList>
    </citation>
    <scope>NUCLEOTIDE SEQUENCE</scope>
    <source>
        <strain evidence="1">Expedition CK06-06</strain>
    </source>
</reference>
<sequence>MYKQWVKSTLYLAAGAVRSFDHEWDVSNASPVLDKFGELVEDKIFSDEDAGELCKTIGDIPGVGVGLRKALMIAAWALENPWVDFNWPFEKYEPVYELLKKAWEDRKFTTKELAAWLEKIADTIVLL</sequence>
<comment type="caution">
    <text evidence="1">The sequence shown here is derived from an EMBL/GenBank/DDBJ whole genome shotgun (WGS) entry which is preliminary data.</text>
</comment>
<dbReference type="AlphaFoldDB" id="X1MHF1"/>
<organism evidence="1">
    <name type="scientific">marine sediment metagenome</name>
    <dbReference type="NCBI Taxonomy" id="412755"/>
    <lineage>
        <taxon>unclassified sequences</taxon>
        <taxon>metagenomes</taxon>
        <taxon>ecological metagenomes</taxon>
    </lineage>
</organism>
<protein>
    <submittedName>
        <fullName evidence="1">Uncharacterized protein</fullName>
    </submittedName>
</protein>
<gene>
    <name evidence="1" type="ORF">S06H3_09157</name>
</gene>